<gene>
    <name evidence="1" type="ORF">PDIGIT_LOCUS14462</name>
</gene>
<protein>
    <submittedName>
        <fullName evidence="1">Uncharacterized protein</fullName>
    </submittedName>
</protein>
<dbReference type="AlphaFoldDB" id="A0A9W4XRT9"/>
<sequence length="52" mass="5665">MVGLGVQDRRAEMVTGDMVQIRDLHDVPTPTLPSHSSPTPINLFATSLLLVH</sequence>
<keyword evidence="2" id="KW-1185">Reference proteome</keyword>
<accession>A0A9W4XRT9</accession>
<dbReference type="EMBL" id="CAOQHR010000011">
    <property type="protein sequence ID" value="CAI6341268.1"/>
    <property type="molecule type" value="Genomic_DNA"/>
</dbReference>
<name>A0A9W4XRT9_9PLEO</name>
<reference evidence="1" key="1">
    <citation type="submission" date="2023-01" db="EMBL/GenBank/DDBJ databases">
        <authorList>
            <person name="Van Ghelder C."/>
            <person name="Rancurel C."/>
        </authorList>
    </citation>
    <scope>NUCLEOTIDE SEQUENCE</scope>
    <source>
        <strain evidence="1">CNCM I-4278</strain>
    </source>
</reference>
<evidence type="ECO:0000313" key="1">
    <source>
        <dbReference type="EMBL" id="CAI6341268.1"/>
    </source>
</evidence>
<organism evidence="1 2">
    <name type="scientific">Periconia digitata</name>
    <dbReference type="NCBI Taxonomy" id="1303443"/>
    <lineage>
        <taxon>Eukaryota</taxon>
        <taxon>Fungi</taxon>
        <taxon>Dikarya</taxon>
        <taxon>Ascomycota</taxon>
        <taxon>Pezizomycotina</taxon>
        <taxon>Dothideomycetes</taxon>
        <taxon>Pleosporomycetidae</taxon>
        <taxon>Pleosporales</taxon>
        <taxon>Massarineae</taxon>
        <taxon>Periconiaceae</taxon>
        <taxon>Periconia</taxon>
    </lineage>
</organism>
<dbReference type="Proteomes" id="UP001152607">
    <property type="component" value="Unassembled WGS sequence"/>
</dbReference>
<comment type="caution">
    <text evidence="1">The sequence shown here is derived from an EMBL/GenBank/DDBJ whole genome shotgun (WGS) entry which is preliminary data.</text>
</comment>
<evidence type="ECO:0000313" key="2">
    <source>
        <dbReference type="Proteomes" id="UP001152607"/>
    </source>
</evidence>
<proteinExistence type="predicted"/>